<dbReference type="Proteomes" id="UP000184604">
    <property type="component" value="Chromosome"/>
</dbReference>
<feature type="transmembrane region" description="Helical" evidence="1">
    <location>
        <begin position="33"/>
        <end position="52"/>
    </location>
</feature>
<keyword evidence="1" id="KW-1133">Transmembrane helix</keyword>
<sequence length="87" mass="10475">MVWFSQCGLFQFIEILKAIFLGYIKKHDFKVFGWYRIALGILVILITIVYFIQFIEDTLHFSDIIYTFLELKEVFYSILMIPYFVIS</sequence>
<accession>A0A1L5F744</accession>
<reference evidence="2 3" key="1">
    <citation type="submission" date="2016-12" db="EMBL/GenBank/DDBJ databases">
        <title>Complete genome sequence of Clostridium kluyveri JZZ isolated from the pit mud of a Chinese flavor liquor-making factory.</title>
        <authorList>
            <person name="Wang Y."/>
        </authorList>
    </citation>
    <scope>NUCLEOTIDE SEQUENCE [LARGE SCALE GENOMIC DNA]</scope>
    <source>
        <strain evidence="2 3">JZZ</strain>
    </source>
</reference>
<gene>
    <name evidence="2" type="ORF">BS101_08810</name>
</gene>
<dbReference type="AlphaFoldDB" id="A0A1L5F744"/>
<feature type="transmembrane region" description="Helical" evidence="1">
    <location>
        <begin position="64"/>
        <end position="86"/>
    </location>
</feature>
<name>A0A1L5F744_CLOKL</name>
<evidence type="ECO:0000313" key="2">
    <source>
        <dbReference type="EMBL" id="APM38846.1"/>
    </source>
</evidence>
<proteinExistence type="predicted"/>
<evidence type="ECO:0000256" key="1">
    <source>
        <dbReference type="SAM" id="Phobius"/>
    </source>
</evidence>
<organism evidence="2 3">
    <name type="scientific">Clostridium kluyveri</name>
    <dbReference type="NCBI Taxonomy" id="1534"/>
    <lineage>
        <taxon>Bacteria</taxon>
        <taxon>Bacillati</taxon>
        <taxon>Bacillota</taxon>
        <taxon>Clostridia</taxon>
        <taxon>Eubacteriales</taxon>
        <taxon>Clostridiaceae</taxon>
        <taxon>Clostridium</taxon>
    </lineage>
</organism>
<protein>
    <submittedName>
        <fullName evidence="2">Uncharacterized protein</fullName>
    </submittedName>
</protein>
<dbReference type="EMBL" id="CP018335">
    <property type="protein sequence ID" value="APM38846.1"/>
    <property type="molecule type" value="Genomic_DNA"/>
</dbReference>
<keyword evidence="1" id="KW-0472">Membrane</keyword>
<evidence type="ECO:0000313" key="3">
    <source>
        <dbReference type="Proteomes" id="UP000184604"/>
    </source>
</evidence>
<keyword evidence="1" id="KW-0812">Transmembrane</keyword>